<gene>
    <name evidence="1" type="ORF">HKT17_13920</name>
</gene>
<evidence type="ECO:0000313" key="1">
    <source>
        <dbReference type="EMBL" id="QJR30717.1"/>
    </source>
</evidence>
<proteinExistence type="predicted"/>
<reference evidence="1 2" key="1">
    <citation type="submission" date="2020-05" db="EMBL/GenBank/DDBJ databases">
        <title>Compete genome of Limnobacter sp. SAORIC-580.</title>
        <authorList>
            <person name="Song J."/>
            <person name="Cho J.-C."/>
        </authorList>
    </citation>
    <scope>NUCLEOTIDE SEQUENCE [LARGE SCALE GENOMIC DNA]</scope>
    <source>
        <strain evidence="1 2">SAORIC-580</strain>
    </source>
</reference>
<name>A0ABX6N8F5_9BURK</name>
<keyword evidence="2" id="KW-1185">Reference proteome</keyword>
<dbReference type="Proteomes" id="UP000501130">
    <property type="component" value="Chromosome"/>
</dbReference>
<dbReference type="EMBL" id="CP053084">
    <property type="protein sequence ID" value="QJR30717.1"/>
    <property type="molecule type" value="Genomic_DNA"/>
</dbReference>
<accession>A0ABX6N8F5</accession>
<organism evidence="1 2">
    <name type="scientific">Limnobacter profundi</name>
    <dbReference type="NCBI Taxonomy" id="2732163"/>
    <lineage>
        <taxon>Bacteria</taxon>
        <taxon>Pseudomonadati</taxon>
        <taxon>Pseudomonadota</taxon>
        <taxon>Betaproteobacteria</taxon>
        <taxon>Burkholderiales</taxon>
        <taxon>Burkholderiaceae</taxon>
        <taxon>Limnobacter</taxon>
    </lineage>
</organism>
<dbReference type="RefSeq" id="WP_171100842.1">
    <property type="nucleotide sequence ID" value="NZ_CP053084.1"/>
</dbReference>
<protein>
    <submittedName>
        <fullName evidence="1">Uncharacterized protein</fullName>
    </submittedName>
</protein>
<evidence type="ECO:0000313" key="2">
    <source>
        <dbReference type="Proteomes" id="UP000501130"/>
    </source>
</evidence>
<sequence>MTIIAIAAGFLAALLIGRQILQGGLLLSNGDKFMTHNVRFKKLPTGELHLKATGGLLTDKFDIKLHTSDIDLFAFAIGHRPMNKGLDRAGYKVYRLVHVQRKASPEFLRTTIGDFTLKPRAQNKFQRFTSQFVQLEKSAA</sequence>